<dbReference type="InParanoid" id="W4K4R5"/>
<accession>W4K4R5</accession>
<keyword evidence="1" id="KW-0472">Membrane</keyword>
<reference evidence="2 3" key="1">
    <citation type="journal article" date="2012" name="New Phytol.">
        <title>Insight into trade-off between wood decay and parasitism from the genome of a fungal forest pathogen.</title>
        <authorList>
            <person name="Olson A."/>
            <person name="Aerts A."/>
            <person name="Asiegbu F."/>
            <person name="Belbahri L."/>
            <person name="Bouzid O."/>
            <person name="Broberg A."/>
            <person name="Canback B."/>
            <person name="Coutinho P.M."/>
            <person name="Cullen D."/>
            <person name="Dalman K."/>
            <person name="Deflorio G."/>
            <person name="van Diepen L.T."/>
            <person name="Dunand C."/>
            <person name="Duplessis S."/>
            <person name="Durling M."/>
            <person name="Gonthier P."/>
            <person name="Grimwood J."/>
            <person name="Fossdal C.G."/>
            <person name="Hansson D."/>
            <person name="Henrissat B."/>
            <person name="Hietala A."/>
            <person name="Himmelstrand K."/>
            <person name="Hoffmeister D."/>
            <person name="Hogberg N."/>
            <person name="James T.Y."/>
            <person name="Karlsson M."/>
            <person name="Kohler A."/>
            <person name="Kues U."/>
            <person name="Lee Y.H."/>
            <person name="Lin Y.C."/>
            <person name="Lind M."/>
            <person name="Lindquist E."/>
            <person name="Lombard V."/>
            <person name="Lucas S."/>
            <person name="Lunden K."/>
            <person name="Morin E."/>
            <person name="Murat C."/>
            <person name="Park J."/>
            <person name="Raffaello T."/>
            <person name="Rouze P."/>
            <person name="Salamov A."/>
            <person name="Schmutz J."/>
            <person name="Solheim H."/>
            <person name="Stahlberg J."/>
            <person name="Velez H."/>
            <person name="de Vries R.P."/>
            <person name="Wiebenga A."/>
            <person name="Woodward S."/>
            <person name="Yakovlev I."/>
            <person name="Garbelotto M."/>
            <person name="Martin F."/>
            <person name="Grigoriev I.V."/>
            <person name="Stenlid J."/>
        </authorList>
    </citation>
    <scope>NUCLEOTIDE SEQUENCE [LARGE SCALE GENOMIC DNA]</scope>
    <source>
        <strain evidence="2 3">TC 32-1</strain>
    </source>
</reference>
<sequence>MFPKISRGHRAQSFIAEDVNELVELRARQRTFNGAYLRTALVNLGYSLTVLRLFDRRFYRIGILYAALAGMLLLCSFLRARHSQHDFADMYKDSNGPSKHLRPLPTKGQEDKQNFGRPFITAGWVVLAVAGVVGATEVGMLVLILTIS</sequence>
<dbReference type="PANTHER" id="PTHR38646:SF1">
    <property type="entry name" value="DUF202 DOMAIN-CONTAINING PROTEIN"/>
    <property type="match status" value="1"/>
</dbReference>
<organism evidence="2 3">
    <name type="scientific">Heterobasidion irregulare (strain TC 32-1)</name>
    <dbReference type="NCBI Taxonomy" id="747525"/>
    <lineage>
        <taxon>Eukaryota</taxon>
        <taxon>Fungi</taxon>
        <taxon>Dikarya</taxon>
        <taxon>Basidiomycota</taxon>
        <taxon>Agaricomycotina</taxon>
        <taxon>Agaricomycetes</taxon>
        <taxon>Russulales</taxon>
        <taxon>Bondarzewiaceae</taxon>
        <taxon>Heterobasidion</taxon>
        <taxon>Heterobasidion annosum species complex</taxon>
    </lineage>
</organism>
<evidence type="ECO:0000256" key="1">
    <source>
        <dbReference type="SAM" id="Phobius"/>
    </source>
</evidence>
<evidence type="ECO:0008006" key="4">
    <source>
        <dbReference type="Google" id="ProtNLM"/>
    </source>
</evidence>
<dbReference type="AlphaFoldDB" id="W4K4R5"/>
<evidence type="ECO:0000313" key="3">
    <source>
        <dbReference type="Proteomes" id="UP000030671"/>
    </source>
</evidence>
<name>W4K4R5_HETIT</name>
<dbReference type="RefSeq" id="XP_009548575.1">
    <property type="nucleotide sequence ID" value="XM_009550280.1"/>
</dbReference>
<dbReference type="KEGG" id="hir:HETIRDRAFT_321565"/>
<dbReference type="Proteomes" id="UP000030671">
    <property type="component" value="Unassembled WGS sequence"/>
</dbReference>
<keyword evidence="1" id="KW-0812">Transmembrane</keyword>
<dbReference type="eggNOG" id="ENOG502S764">
    <property type="taxonomic scope" value="Eukaryota"/>
</dbReference>
<gene>
    <name evidence="2" type="ORF">HETIRDRAFT_321565</name>
</gene>
<protein>
    <recommendedName>
        <fullName evidence="4">DUF202 domain-containing protein</fullName>
    </recommendedName>
</protein>
<feature type="transmembrane region" description="Helical" evidence="1">
    <location>
        <begin position="122"/>
        <end position="147"/>
    </location>
</feature>
<feature type="transmembrane region" description="Helical" evidence="1">
    <location>
        <begin position="60"/>
        <end position="80"/>
    </location>
</feature>
<dbReference type="EMBL" id="KI925460">
    <property type="protein sequence ID" value="ETW80051.1"/>
    <property type="molecule type" value="Genomic_DNA"/>
</dbReference>
<dbReference type="HOGENOM" id="CLU_107661_1_0_1"/>
<proteinExistence type="predicted"/>
<keyword evidence="3" id="KW-1185">Reference proteome</keyword>
<dbReference type="OrthoDB" id="2555434at2759"/>
<dbReference type="GeneID" id="20670765"/>
<evidence type="ECO:0000313" key="2">
    <source>
        <dbReference type="EMBL" id="ETW80051.1"/>
    </source>
</evidence>
<dbReference type="PANTHER" id="PTHR38646">
    <property type="entry name" value="YALI0F00814P"/>
    <property type="match status" value="1"/>
</dbReference>
<keyword evidence="1" id="KW-1133">Transmembrane helix</keyword>
<dbReference type="STRING" id="747525.W4K4R5"/>